<dbReference type="Proteomes" id="UP000005707">
    <property type="component" value="Unassembled WGS sequence"/>
</dbReference>
<dbReference type="AlphaFoldDB" id="F7Q0I9"/>
<dbReference type="InParanoid" id="F7Q0I9"/>
<dbReference type="eggNOG" id="ENOG502Z9AE">
    <property type="taxonomic scope" value="Bacteria"/>
</dbReference>
<gene>
    <name evidence="1" type="ORF">HLPCO_001006</name>
</gene>
<evidence type="ECO:0000313" key="2">
    <source>
        <dbReference type="Proteomes" id="UP000005707"/>
    </source>
</evidence>
<name>F7Q0I9_9MOLU</name>
<dbReference type="OrthoDB" id="9783544at2"/>
<reference evidence="1 2" key="2">
    <citation type="journal article" date="2013" name="PLoS ONE">
        <title>INDIGO - INtegrated Data Warehouse of MIcrobial GenOmes with Examples from the Red Sea Extremophiles.</title>
        <authorList>
            <person name="Alam I."/>
            <person name="Antunes A."/>
            <person name="Kamau A.A."/>
            <person name="Ba Alawi W."/>
            <person name="Kalkatawi M."/>
            <person name="Stingl U."/>
            <person name="Bajic V.B."/>
        </authorList>
    </citation>
    <scope>NUCLEOTIDE SEQUENCE [LARGE SCALE GENOMIC DNA]</scope>
    <source>
        <strain evidence="1 2">SSD-17B</strain>
    </source>
</reference>
<reference evidence="1 2" key="1">
    <citation type="journal article" date="2011" name="J. Bacteriol.">
        <title>Genome sequence of Haloplasma contractile, an unusual contractile bacterium from a deep-sea anoxic brine lake.</title>
        <authorList>
            <person name="Antunes A."/>
            <person name="Alam I."/>
            <person name="El Dorry H."/>
            <person name="Siam R."/>
            <person name="Robertson A."/>
            <person name="Bajic V.B."/>
            <person name="Stingl U."/>
        </authorList>
    </citation>
    <scope>NUCLEOTIDE SEQUENCE [LARGE SCALE GENOMIC DNA]</scope>
    <source>
        <strain evidence="1 2">SSD-17B</strain>
    </source>
</reference>
<proteinExistence type="predicted"/>
<dbReference type="SUPFAM" id="SSF52540">
    <property type="entry name" value="P-loop containing nucleoside triphosphate hydrolases"/>
    <property type="match status" value="1"/>
</dbReference>
<dbReference type="STRING" id="1033810.HLPCO_001006"/>
<organism evidence="1 2">
    <name type="scientific">Haloplasma contractile SSD-17B</name>
    <dbReference type="NCBI Taxonomy" id="1033810"/>
    <lineage>
        <taxon>Bacteria</taxon>
        <taxon>Bacillati</taxon>
        <taxon>Mycoplasmatota</taxon>
        <taxon>Mollicutes</taxon>
        <taxon>Haloplasmatales</taxon>
        <taxon>Haloplasmataceae</taxon>
        <taxon>Haloplasma</taxon>
    </lineage>
</organism>
<keyword evidence="2" id="KW-1185">Reference proteome</keyword>
<protein>
    <submittedName>
        <fullName evidence="1">Uncharacterized protein</fullName>
    </submittedName>
</protein>
<sequence>MIELINNYETLSIIGTAKNVGKTTTLNYLLKRLYKKKRIGLTSIGRDGESVDVVTHTKKPKIYVEAGTVVATAKQCLLKSDFTKQILETTSIFTPLGEIIIARALSEGFVDLAGPSMNSQTRVIIERMKKYKVDLVLIDGAISRKSMADQYISDATILCTGASYSSNINKVINDTAYFVNMLTLPKLKVDHLKIEEIIRTLIEETTVSIISCDGSVKKLPITTSLNKALYITSELDVDSRYLIIRGALSKQLLESLVAKRDCFKQLTIVIKNGTKCFFDTETYNRLIKSNIDLRVINPTNLIAITYNPTSPYHYQFNEKLFRNELQEVINIPVYNVIREASD</sequence>
<accession>F7Q0I9</accession>
<dbReference type="EMBL" id="AFNU02000003">
    <property type="protein sequence ID" value="ERJ12666.1"/>
    <property type="molecule type" value="Genomic_DNA"/>
</dbReference>
<evidence type="ECO:0000313" key="1">
    <source>
        <dbReference type="EMBL" id="ERJ12666.1"/>
    </source>
</evidence>
<dbReference type="InterPro" id="IPR027417">
    <property type="entry name" value="P-loop_NTPase"/>
</dbReference>
<dbReference type="RefSeq" id="WP_008825925.1">
    <property type="nucleotide sequence ID" value="NZ_AFNU02000003.1"/>
</dbReference>
<comment type="caution">
    <text evidence="1">The sequence shown here is derived from an EMBL/GenBank/DDBJ whole genome shotgun (WGS) entry which is preliminary data.</text>
</comment>